<evidence type="ECO:0000313" key="1">
    <source>
        <dbReference type="EMBL" id="MBB5042355.1"/>
    </source>
</evidence>
<gene>
    <name evidence="1" type="ORF">HNQ66_001751</name>
</gene>
<name>A0A7W7YTZ8_9HYPH</name>
<sequence>MRMDKQTFLKTSGLQVKVLELWIEQEWLVPQQTASGVFFEEIDVARVRLIRELQSRIGANDAGIDVILHLMDQLHGMRRAMAELRRDMGGPQA</sequence>
<proteinExistence type="predicted"/>
<dbReference type="Gene3D" id="1.10.1660.10">
    <property type="match status" value="1"/>
</dbReference>
<dbReference type="Pfam" id="PF13591">
    <property type="entry name" value="MerR_2"/>
    <property type="match status" value="1"/>
</dbReference>
<organism evidence="1 2">
    <name type="scientific">Shinella fusca</name>
    <dbReference type="NCBI Taxonomy" id="544480"/>
    <lineage>
        <taxon>Bacteria</taxon>
        <taxon>Pseudomonadati</taxon>
        <taxon>Pseudomonadota</taxon>
        <taxon>Alphaproteobacteria</taxon>
        <taxon>Hyphomicrobiales</taxon>
        <taxon>Rhizobiaceae</taxon>
        <taxon>Shinella</taxon>
    </lineage>
</organism>
<dbReference type="AlphaFoldDB" id="A0A7W7YTZ8"/>
<accession>A0A7W7YTZ8</accession>
<dbReference type="EMBL" id="JACHIK010000004">
    <property type="protein sequence ID" value="MBB5042355.1"/>
    <property type="molecule type" value="Genomic_DNA"/>
</dbReference>
<keyword evidence="2" id="KW-1185">Reference proteome</keyword>
<protein>
    <submittedName>
        <fullName evidence="1">Chaperone modulatory protein CbpM</fullName>
    </submittedName>
</protein>
<dbReference type="RefSeq" id="WP_246434237.1">
    <property type="nucleotide sequence ID" value="NZ_JACHIK010000004.1"/>
</dbReference>
<dbReference type="Proteomes" id="UP000535406">
    <property type="component" value="Unassembled WGS sequence"/>
</dbReference>
<evidence type="ECO:0000313" key="2">
    <source>
        <dbReference type="Proteomes" id="UP000535406"/>
    </source>
</evidence>
<comment type="caution">
    <text evidence="1">The sequence shown here is derived from an EMBL/GenBank/DDBJ whole genome shotgun (WGS) entry which is preliminary data.</text>
</comment>
<reference evidence="1 2" key="1">
    <citation type="submission" date="2020-08" db="EMBL/GenBank/DDBJ databases">
        <title>Genomic Encyclopedia of Type Strains, Phase IV (KMG-IV): sequencing the most valuable type-strain genomes for metagenomic binning, comparative biology and taxonomic classification.</title>
        <authorList>
            <person name="Goeker M."/>
        </authorList>
    </citation>
    <scope>NUCLEOTIDE SEQUENCE [LARGE SCALE GENOMIC DNA]</scope>
    <source>
        <strain evidence="1 2">DSM 21319</strain>
    </source>
</reference>